<dbReference type="InterPro" id="IPR036390">
    <property type="entry name" value="WH_DNA-bd_sf"/>
</dbReference>
<dbReference type="AlphaFoldDB" id="A0A7X8SPA4"/>
<comment type="caution">
    <text evidence="1">The sequence shown here is derived from an EMBL/GenBank/DDBJ whole genome shotgun (WGS) entry which is preliminary data.</text>
</comment>
<sequence>MNKEEILEQLSITHQGGGFSPLAGKILGVFYLSNDKYLTFNDLVEITGATKGAVSKALKSLKDKHRVDSILDPNSSRKRLFYLDSDGISTYMDLVVQNMTRETELIDECVSRRNDNAPDIKELMSKTVTFNKEIIQFLKLVTHKYFPKD</sequence>
<dbReference type="Proteomes" id="UP000585050">
    <property type="component" value="Unassembled WGS sequence"/>
</dbReference>
<name>A0A7X8SPA4_9BACT</name>
<dbReference type="SUPFAM" id="SSF46785">
    <property type="entry name" value="Winged helix' DNA-binding domain"/>
    <property type="match status" value="1"/>
</dbReference>
<protein>
    <recommendedName>
        <fullName evidence="3">MarR family transcriptional regulator</fullName>
    </recommendedName>
</protein>
<evidence type="ECO:0000313" key="2">
    <source>
        <dbReference type="Proteomes" id="UP000585050"/>
    </source>
</evidence>
<dbReference type="RefSeq" id="WP_168884607.1">
    <property type="nucleotide sequence ID" value="NZ_JABAIL010000008.1"/>
</dbReference>
<dbReference type="EMBL" id="JABAIL010000008">
    <property type="protein sequence ID" value="NLR93900.1"/>
    <property type="molecule type" value="Genomic_DNA"/>
</dbReference>
<dbReference type="InterPro" id="IPR036388">
    <property type="entry name" value="WH-like_DNA-bd_sf"/>
</dbReference>
<reference evidence="1 2" key="1">
    <citation type="submission" date="2020-04" db="EMBL/GenBank/DDBJ databases">
        <title>Flammeovirga sp. SR4, a novel species isolated from seawater.</title>
        <authorList>
            <person name="Wang X."/>
        </authorList>
    </citation>
    <scope>NUCLEOTIDE SEQUENCE [LARGE SCALE GENOMIC DNA]</scope>
    <source>
        <strain evidence="1 2">SR4</strain>
    </source>
</reference>
<organism evidence="1 2">
    <name type="scientific">Flammeovirga agarivorans</name>
    <dbReference type="NCBI Taxonomy" id="2726742"/>
    <lineage>
        <taxon>Bacteria</taxon>
        <taxon>Pseudomonadati</taxon>
        <taxon>Bacteroidota</taxon>
        <taxon>Cytophagia</taxon>
        <taxon>Cytophagales</taxon>
        <taxon>Flammeovirgaceae</taxon>
        <taxon>Flammeovirga</taxon>
    </lineage>
</organism>
<proteinExistence type="predicted"/>
<dbReference type="Gene3D" id="1.10.10.10">
    <property type="entry name" value="Winged helix-like DNA-binding domain superfamily/Winged helix DNA-binding domain"/>
    <property type="match status" value="1"/>
</dbReference>
<gene>
    <name evidence="1" type="ORF">HGP29_22050</name>
</gene>
<evidence type="ECO:0000313" key="1">
    <source>
        <dbReference type="EMBL" id="NLR93900.1"/>
    </source>
</evidence>
<keyword evidence="2" id="KW-1185">Reference proteome</keyword>
<evidence type="ECO:0008006" key="3">
    <source>
        <dbReference type="Google" id="ProtNLM"/>
    </source>
</evidence>
<accession>A0A7X8SPA4</accession>